<reference evidence="7" key="1">
    <citation type="submission" date="2022-01" db="EMBL/GenBank/DDBJ databases">
        <title>Genome Sequence Resource for Two Populations of Ditylenchus destructor, the Migratory Endoparasitic Phytonematode.</title>
        <authorList>
            <person name="Zhang H."/>
            <person name="Lin R."/>
            <person name="Xie B."/>
        </authorList>
    </citation>
    <scope>NUCLEOTIDE SEQUENCE</scope>
    <source>
        <strain evidence="7">BazhouSP</strain>
    </source>
</reference>
<feature type="compositionally biased region" description="Polar residues" evidence="5">
    <location>
        <begin position="588"/>
        <end position="602"/>
    </location>
</feature>
<evidence type="ECO:0000256" key="5">
    <source>
        <dbReference type="SAM" id="MobiDB-lite"/>
    </source>
</evidence>
<feature type="compositionally biased region" description="Polar residues" evidence="5">
    <location>
        <begin position="118"/>
        <end position="137"/>
    </location>
</feature>
<dbReference type="Proteomes" id="UP001201812">
    <property type="component" value="Unassembled WGS sequence"/>
</dbReference>
<evidence type="ECO:0000259" key="6">
    <source>
        <dbReference type="PROSITE" id="PS50071"/>
    </source>
</evidence>
<dbReference type="InterPro" id="IPR001356">
    <property type="entry name" value="HD"/>
</dbReference>
<dbReference type="GO" id="GO:0005634">
    <property type="term" value="C:nucleus"/>
    <property type="evidence" value="ECO:0007669"/>
    <property type="project" value="UniProtKB-SubCell"/>
</dbReference>
<dbReference type="GO" id="GO:0003677">
    <property type="term" value="F:DNA binding"/>
    <property type="evidence" value="ECO:0007669"/>
    <property type="project" value="UniProtKB-UniRule"/>
</dbReference>
<dbReference type="CDD" id="cd00086">
    <property type="entry name" value="homeodomain"/>
    <property type="match status" value="1"/>
</dbReference>
<dbReference type="PROSITE" id="PS50071">
    <property type="entry name" value="HOMEOBOX_2"/>
    <property type="match status" value="1"/>
</dbReference>
<feature type="compositionally biased region" description="Basic and acidic residues" evidence="5">
    <location>
        <begin position="101"/>
        <end position="112"/>
    </location>
</feature>
<gene>
    <name evidence="7" type="ORF">DdX_19507</name>
</gene>
<sequence length="902" mass="102302">MLAMFQIFAGRMKADGRVAAAEMANGTDKDIVADKRTIWGLRNTPNDRKSSTALPPPPVHRISLLCRPIKSAKESSPKEKTCRESPLRISEGTAHPTTTPEAKENREADQRPMHRTPGMSNVKNSSCKSEAPTTLSKVQEEDANDSNVGKLRKEHNRLKAKIERRKADIAEKEKCIEDLKRKAKEAETAMAKDRAEMGQLLESTKRKLKEKIKELEQDVESKEAVIGEMIVERQKAYQPFLTELQEQIVGTQKAKEELKRVCEKWRSRNTEECERLRKEKSTLVTDLSEQKLRIEEYQSRILELEHLLKDKECTLSQEIERRAELSKENIDLSKELCNYKIEKLLLEGTLAEQKARAEELEANVADVKTAMTEKECAWSEDRKSLCHEISCLVVKVLDKETENSTAQNCLAEERARGEEYKFRIGRLEAIVLEKEQSLLKEKELQTQLFEEIAHLKQQLSSTQNAQTSPLSLPSGSCNAIFSDISSNSNRCHTNLAENTNRKRNGEPNCSDSTPRKRANCVGATLLDATDEIKYSSIVDLVNDANNESGNVNGGDEVSAFVDMLNYATLHDRKPENIESTPHLIPGHSNAQHCQQQSHQNGNNSWKQNRMMQLDHNLKEAFRQSGGILTGKLCMELCQQNDLTSAQVERWFFAQQNIFMGDPSASGQFHSAQKFDTEILEAYFQKHQYVDINRRERISKIIGWSHPEIAQWFVWRRHCLKTRGVGQSGEPPQSGPIQQVSPGTFANYVQRENQSSHFPQMAPLTQMRSPPLLTSYADNSPDSVLNLFTQELGPNNFPIQHLGSMPMSNGERTVNCAPYYEQNRRNLGMQFQPTSHVPPQNPQPMNPFHARHPMQPNNVLHTLLTRPPHLENDYFAAPPAPSNNAPTTSQHPPVISQQLQSRE</sequence>
<dbReference type="Gene3D" id="1.10.10.60">
    <property type="entry name" value="Homeodomain-like"/>
    <property type="match status" value="1"/>
</dbReference>
<evidence type="ECO:0000313" key="7">
    <source>
        <dbReference type="EMBL" id="KAI1695585.1"/>
    </source>
</evidence>
<keyword evidence="2 3" id="KW-0539">Nucleus</keyword>
<dbReference type="InterPro" id="IPR009057">
    <property type="entry name" value="Homeodomain-like_sf"/>
</dbReference>
<keyword evidence="8" id="KW-1185">Reference proteome</keyword>
<keyword evidence="2 3" id="KW-0238">DNA-binding</keyword>
<feature type="region of interest" description="Disordered" evidence="5">
    <location>
        <begin position="869"/>
        <end position="902"/>
    </location>
</feature>
<dbReference type="SMART" id="SM00389">
    <property type="entry name" value="HOX"/>
    <property type="match status" value="1"/>
</dbReference>
<evidence type="ECO:0000313" key="8">
    <source>
        <dbReference type="Proteomes" id="UP001201812"/>
    </source>
</evidence>
<feature type="region of interest" description="Disordered" evidence="5">
    <location>
        <begin position="71"/>
        <end position="149"/>
    </location>
</feature>
<dbReference type="Pfam" id="PF00046">
    <property type="entry name" value="Homeodomain"/>
    <property type="match status" value="1"/>
</dbReference>
<evidence type="ECO:0000256" key="1">
    <source>
        <dbReference type="ARBA" id="ARBA00004123"/>
    </source>
</evidence>
<name>A0AAD4MJB4_9BILA</name>
<accession>A0AAD4MJB4</accession>
<comment type="subcellular location">
    <subcellularLocation>
        <location evidence="1 2 3">Nucleus</location>
    </subcellularLocation>
</comment>
<protein>
    <submittedName>
        <fullName evidence="7">Calcium-binding and coiled-coil domain-containing protein 1</fullName>
    </submittedName>
</protein>
<keyword evidence="4" id="KW-0175">Coiled coil</keyword>
<dbReference type="SUPFAM" id="SSF46689">
    <property type="entry name" value="Homeodomain-like"/>
    <property type="match status" value="1"/>
</dbReference>
<comment type="caution">
    <text evidence="7">The sequence shown here is derived from an EMBL/GenBank/DDBJ whole genome shotgun (WGS) entry which is preliminary data.</text>
</comment>
<feature type="compositionally biased region" description="Basic and acidic residues" evidence="5">
    <location>
        <begin position="71"/>
        <end position="86"/>
    </location>
</feature>
<proteinExistence type="predicted"/>
<evidence type="ECO:0000256" key="2">
    <source>
        <dbReference type="PROSITE-ProRule" id="PRU00108"/>
    </source>
</evidence>
<feature type="coiled-coil region" evidence="4">
    <location>
        <begin position="287"/>
        <end position="377"/>
    </location>
</feature>
<feature type="DNA-binding region" description="Homeobox" evidence="2">
    <location>
        <begin position="681"/>
        <end position="723"/>
    </location>
</feature>
<dbReference type="EMBL" id="JAKKPZ010000390">
    <property type="protein sequence ID" value="KAI1695585.1"/>
    <property type="molecule type" value="Genomic_DNA"/>
</dbReference>
<feature type="domain" description="Homeobox" evidence="6">
    <location>
        <begin position="679"/>
        <end position="722"/>
    </location>
</feature>
<keyword evidence="2 3" id="KW-0371">Homeobox</keyword>
<dbReference type="AlphaFoldDB" id="A0AAD4MJB4"/>
<evidence type="ECO:0000256" key="3">
    <source>
        <dbReference type="RuleBase" id="RU000682"/>
    </source>
</evidence>
<organism evidence="7 8">
    <name type="scientific">Ditylenchus destructor</name>
    <dbReference type="NCBI Taxonomy" id="166010"/>
    <lineage>
        <taxon>Eukaryota</taxon>
        <taxon>Metazoa</taxon>
        <taxon>Ecdysozoa</taxon>
        <taxon>Nematoda</taxon>
        <taxon>Chromadorea</taxon>
        <taxon>Rhabditida</taxon>
        <taxon>Tylenchina</taxon>
        <taxon>Tylenchomorpha</taxon>
        <taxon>Sphaerularioidea</taxon>
        <taxon>Anguinidae</taxon>
        <taxon>Anguininae</taxon>
        <taxon>Ditylenchus</taxon>
    </lineage>
</organism>
<evidence type="ECO:0000256" key="4">
    <source>
        <dbReference type="SAM" id="Coils"/>
    </source>
</evidence>
<feature type="region of interest" description="Disordered" evidence="5">
    <location>
        <begin position="576"/>
        <end position="602"/>
    </location>
</feature>